<dbReference type="GO" id="GO:0008960">
    <property type="term" value="F:phosphatidylglycerol-membrane-oligosaccharide glycerophosphotransferase activity"/>
    <property type="evidence" value="ECO:0007669"/>
    <property type="project" value="UniProtKB-EC"/>
</dbReference>
<evidence type="ECO:0000256" key="4">
    <source>
        <dbReference type="ARBA" id="ARBA00022989"/>
    </source>
</evidence>
<comment type="caution">
    <text evidence="8">The sequence shown here is derived from an EMBL/GenBank/DDBJ whole genome shotgun (WGS) entry which is preliminary data.</text>
</comment>
<dbReference type="CDD" id="cd16015">
    <property type="entry name" value="LTA_synthase"/>
    <property type="match status" value="1"/>
</dbReference>
<dbReference type="Gene3D" id="3.40.720.10">
    <property type="entry name" value="Alkaline Phosphatase, subunit A"/>
    <property type="match status" value="1"/>
</dbReference>
<evidence type="ECO:0000256" key="3">
    <source>
        <dbReference type="ARBA" id="ARBA00022692"/>
    </source>
</evidence>
<sequence length="704" mass="76858">MSTILLLSLMLLAYLLVAADRLAWAKAALLSLLLFALSGWWLVDRLSGNGIDAATLYHLQAGIEGAGVADFSGDLLRFAGLVLLSLLPLVLVGALRGRLAGFRRRHPGPAVTATFAALFVTAILASPLYADTKRLQRQLAPVDAERVAAEYRVPVGALAQRRNIVLIYVESLERTYLDQSVFPGLMPNLSRLAGQGLDFRDIASPEGSGWTIAGIVASMCGVPLTTARGDENSLGRMREFLPSAHCLGDYLRTQGYRNVFLGGADAGFAAKGNFLERHGFDEVRDLDHYRTLDIAPEHFSNWGLHDDVLLEDAFDTFMALSASGTPFLLSTLTMDTHHPAGHLPAACRDERYESPLGEIGLLHAIKCSDRLVSRLVERIRASPHGDDTVIVIASDHLAMPNDLSHVLEDMRRENLLLFLAPGLEPRQLTVAGSVLDTGATLLSLLDPGQDALGFGRSLLAPAASAGASAAALAGDGSGFAPYLAYARELWTGGDVRTLRVDGNQVRIGLQHVKPPVMIEYDPDWSLGSITMEDAPRQFGIDDPANVRAYVDRCTAFDDSTLRGEWCALLVDAHDNRKLFAGADLQRGVRVDTKLEAAAGPRPRPRRAVWLGAESAVVSGEYQLRLRPREWPSHAFWLEAIASDGRVVAREWIRPDERDLSQPIRLRIGVDQGIDDLEFRAWLDWAEFMELDSLAMVRTGARSRS</sequence>
<keyword evidence="4 6" id="KW-1133">Transmembrane helix</keyword>
<proteinExistence type="predicted"/>
<dbReference type="PANTHER" id="PTHR47371:SF3">
    <property type="entry name" value="PHOSPHOGLYCEROL TRANSFERASE I"/>
    <property type="match status" value="1"/>
</dbReference>
<dbReference type="InterPro" id="IPR050448">
    <property type="entry name" value="OpgB/LTA_synthase_biosynth"/>
</dbReference>
<keyword evidence="9" id="KW-1185">Reference proteome</keyword>
<dbReference type="OrthoDB" id="9760224at2"/>
<dbReference type="RefSeq" id="WP_149104760.1">
    <property type="nucleotide sequence ID" value="NZ_VTFT01000003.1"/>
</dbReference>
<accession>A0A5D4XGF8</accession>
<dbReference type="InterPro" id="IPR000917">
    <property type="entry name" value="Sulfatase_N"/>
</dbReference>
<reference evidence="8 9" key="1">
    <citation type="submission" date="2019-08" db="EMBL/GenBank/DDBJ databases">
        <title>Luteimonas viscosus sp. nov., isolated from soil of a sunflower field.</title>
        <authorList>
            <person name="Jianli Z."/>
            <person name="Ying Z."/>
        </authorList>
    </citation>
    <scope>NUCLEOTIDE SEQUENCE [LARGE SCALE GENOMIC DNA]</scope>
    <source>
        <strain evidence="8 9">XBU10</strain>
    </source>
</reference>
<dbReference type="Proteomes" id="UP000324973">
    <property type="component" value="Unassembled WGS sequence"/>
</dbReference>
<evidence type="ECO:0000313" key="9">
    <source>
        <dbReference type="Proteomes" id="UP000324973"/>
    </source>
</evidence>
<dbReference type="AlphaFoldDB" id="A0A5D4XGF8"/>
<dbReference type="Pfam" id="PF00884">
    <property type="entry name" value="Sulfatase"/>
    <property type="match status" value="1"/>
</dbReference>
<name>A0A5D4XGF8_9GAMM</name>
<dbReference type="EMBL" id="VTFT01000003">
    <property type="protein sequence ID" value="TYT23053.1"/>
    <property type="molecule type" value="Genomic_DNA"/>
</dbReference>
<evidence type="ECO:0000256" key="5">
    <source>
        <dbReference type="ARBA" id="ARBA00023136"/>
    </source>
</evidence>
<dbReference type="InterPro" id="IPR017850">
    <property type="entry name" value="Alkaline_phosphatase_core_sf"/>
</dbReference>
<evidence type="ECO:0000256" key="6">
    <source>
        <dbReference type="SAM" id="Phobius"/>
    </source>
</evidence>
<dbReference type="NCBIfam" id="NF009027">
    <property type="entry name" value="PRK12363.1"/>
    <property type="match status" value="1"/>
</dbReference>
<feature type="transmembrane region" description="Helical" evidence="6">
    <location>
        <begin position="75"/>
        <end position="95"/>
    </location>
</feature>
<feature type="transmembrane region" description="Helical" evidence="6">
    <location>
        <begin position="107"/>
        <end position="129"/>
    </location>
</feature>
<protein>
    <submittedName>
        <fullName evidence="8">Phosphoglycerol transferase I</fullName>
        <ecNumber evidence="8">2.7.8.20</ecNumber>
    </submittedName>
</protein>
<dbReference type="EC" id="2.7.8.20" evidence="8"/>
<keyword evidence="3 6" id="KW-0812">Transmembrane</keyword>
<dbReference type="SUPFAM" id="SSF53649">
    <property type="entry name" value="Alkaline phosphatase-like"/>
    <property type="match status" value="1"/>
</dbReference>
<comment type="subcellular location">
    <subcellularLocation>
        <location evidence="1">Cell membrane</location>
        <topology evidence="1">Multi-pass membrane protein</topology>
    </subcellularLocation>
</comment>
<keyword evidence="8" id="KW-0808">Transferase</keyword>
<evidence type="ECO:0000256" key="1">
    <source>
        <dbReference type="ARBA" id="ARBA00004651"/>
    </source>
</evidence>
<evidence type="ECO:0000259" key="7">
    <source>
        <dbReference type="Pfam" id="PF00884"/>
    </source>
</evidence>
<keyword evidence="5 6" id="KW-0472">Membrane</keyword>
<gene>
    <name evidence="8" type="ORF">FZO89_17565</name>
</gene>
<organism evidence="8 9">
    <name type="scientific">Luteimonas viscosa</name>
    <dbReference type="NCBI Taxonomy" id="1132694"/>
    <lineage>
        <taxon>Bacteria</taxon>
        <taxon>Pseudomonadati</taxon>
        <taxon>Pseudomonadota</taxon>
        <taxon>Gammaproteobacteria</taxon>
        <taxon>Lysobacterales</taxon>
        <taxon>Lysobacteraceae</taxon>
        <taxon>Luteimonas</taxon>
    </lineage>
</organism>
<dbReference type="GO" id="GO:0005886">
    <property type="term" value="C:plasma membrane"/>
    <property type="evidence" value="ECO:0007669"/>
    <property type="project" value="UniProtKB-SubCell"/>
</dbReference>
<evidence type="ECO:0000256" key="2">
    <source>
        <dbReference type="ARBA" id="ARBA00022475"/>
    </source>
</evidence>
<dbReference type="PANTHER" id="PTHR47371">
    <property type="entry name" value="LIPOTEICHOIC ACID SYNTHASE"/>
    <property type="match status" value="1"/>
</dbReference>
<feature type="domain" description="Sulfatase N-terminal" evidence="7">
    <location>
        <begin position="162"/>
        <end position="446"/>
    </location>
</feature>
<evidence type="ECO:0000313" key="8">
    <source>
        <dbReference type="EMBL" id="TYT23053.1"/>
    </source>
</evidence>
<keyword evidence="2" id="KW-1003">Cell membrane</keyword>